<keyword evidence="5 6" id="KW-0472">Membrane</keyword>
<dbReference type="OrthoDB" id="7165334at2"/>
<evidence type="ECO:0000313" key="10">
    <source>
        <dbReference type="Proteomes" id="UP000050413"/>
    </source>
</evidence>
<accession>A0A0P7X1C1</accession>
<dbReference type="InterPro" id="IPR000620">
    <property type="entry name" value="EamA_dom"/>
</dbReference>
<protein>
    <submittedName>
        <fullName evidence="9">DMT famliy transporter</fullName>
    </submittedName>
    <submittedName>
        <fullName evidence="8">Permease of the drug/metabolite transporter (DMT) superfamily</fullName>
    </submittedName>
</protein>
<feature type="transmembrane region" description="Helical" evidence="6">
    <location>
        <begin position="123"/>
        <end position="140"/>
    </location>
</feature>
<sequence>MMTDNLRAAVFMMTGSSAFAVNDTFLKLLGDNLGMFQIITMRGVVVSLIFALLLWMQRAKISALVPKDRWLLAMRSGAEMGAAFFFFNALFHMPLAAVTAILQVVPLTVAAAAYLFLKEPLGWRRLSAILIGMGGVMLIVRPGTDSFTMASVHALLCVLMVTLRDLTTRVMAKGVPSSMVALTTAIGVTLMGAVGSVTEHWVVPAALSWAWLGGTVVFTVLGYYLVILAMRTGELTFVAPFRYASLLAALVLGWFVLSEWPAPLTFAGSAIVVATGVYTLYREGRARRRALAAKAALPRAPGEC</sequence>
<dbReference type="Pfam" id="PF00892">
    <property type="entry name" value="EamA"/>
    <property type="match status" value="2"/>
</dbReference>
<evidence type="ECO:0000256" key="6">
    <source>
        <dbReference type="SAM" id="Phobius"/>
    </source>
</evidence>
<evidence type="ECO:0000256" key="2">
    <source>
        <dbReference type="ARBA" id="ARBA00009853"/>
    </source>
</evidence>
<feature type="transmembrane region" description="Helical" evidence="6">
    <location>
        <begin position="263"/>
        <end position="281"/>
    </location>
</feature>
<feature type="transmembrane region" description="Helical" evidence="6">
    <location>
        <begin position="93"/>
        <end position="116"/>
    </location>
</feature>
<evidence type="ECO:0000313" key="11">
    <source>
        <dbReference type="Proteomes" id="UP000182045"/>
    </source>
</evidence>
<feature type="domain" description="EamA" evidence="7">
    <location>
        <begin position="154"/>
        <end position="274"/>
    </location>
</feature>
<dbReference type="PATRIC" id="fig|1666912.4.peg.5"/>
<reference evidence="8 11" key="2">
    <citation type="submission" date="2016-01" db="EMBL/GenBank/DDBJ databases">
        <authorList>
            <person name="Varghese N."/>
        </authorList>
    </citation>
    <scope>NUCLEOTIDE SEQUENCE [LARGE SCALE GENOMIC DNA]</scope>
    <source>
        <strain evidence="8 11">HL-91</strain>
    </source>
</reference>
<keyword evidence="3 6" id="KW-0812">Transmembrane</keyword>
<dbReference type="STRING" id="1666912.Ga0058931_0193"/>
<feature type="transmembrane region" description="Helical" evidence="6">
    <location>
        <begin position="175"/>
        <end position="197"/>
    </location>
</feature>
<dbReference type="Proteomes" id="UP000182045">
    <property type="component" value="Unassembled WGS sequence"/>
</dbReference>
<feature type="transmembrane region" description="Helical" evidence="6">
    <location>
        <begin position="241"/>
        <end position="257"/>
    </location>
</feature>
<evidence type="ECO:0000256" key="1">
    <source>
        <dbReference type="ARBA" id="ARBA00004141"/>
    </source>
</evidence>
<comment type="subcellular location">
    <subcellularLocation>
        <location evidence="1">Membrane</location>
        <topology evidence="1">Multi-pass membrane protein</topology>
    </subcellularLocation>
</comment>
<proteinExistence type="inferred from homology"/>
<dbReference type="InterPro" id="IPR037185">
    <property type="entry name" value="EmrE-like"/>
</dbReference>
<feature type="domain" description="EamA" evidence="7">
    <location>
        <begin position="8"/>
        <end position="140"/>
    </location>
</feature>
<dbReference type="AlphaFoldDB" id="A0A0P7X1C1"/>
<evidence type="ECO:0000256" key="5">
    <source>
        <dbReference type="ARBA" id="ARBA00023136"/>
    </source>
</evidence>
<evidence type="ECO:0000256" key="3">
    <source>
        <dbReference type="ARBA" id="ARBA00022692"/>
    </source>
</evidence>
<keyword evidence="11" id="KW-1185">Reference proteome</keyword>
<dbReference type="Gene3D" id="1.10.3730.20">
    <property type="match status" value="1"/>
</dbReference>
<comment type="similarity">
    <text evidence="2">Belongs to the drug/metabolite transporter (DMT) superfamily. 10 TMS drug/metabolite exporter (DME) (TC 2.A.7.3) family.</text>
</comment>
<evidence type="ECO:0000259" key="7">
    <source>
        <dbReference type="Pfam" id="PF00892"/>
    </source>
</evidence>
<evidence type="ECO:0000256" key="4">
    <source>
        <dbReference type="ARBA" id="ARBA00022989"/>
    </source>
</evidence>
<dbReference type="PANTHER" id="PTHR22911:SF6">
    <property type="entry name" value="SOLUTE CARRIER FAMILY 35 MEMBER G1"/>
    <property type="match status" value="1"/>
</dbReference>
<dbReference type="GO" id="GO:0016020">
    <property type="term" value="C:membrane"/>
    <property type="evidence" value="ECO:0007669"/>
    <property type="project" value="UniProtKB-SubCell"/>
</dbReference>
<dbReference type="RefSeq" id="WP_082700042.1">
    <property type="nucleotide sequence ID" value="NZ_FBYC01000001.1"/>
</dbReference>
<comment type="caution">
    <text evidence="9">The sequence shown here is derived from an EMBL/GenBank/DDBJ whole genome shotgun (WGS) entry which is preliminary data.</text>
</comment>
<reference evidence="9 10" key="1">
    <citation type="submission" date="2015-09" db="EMBL/GenBank/DDBJ databases">
        <title>Identification and resolution of microdiversity through metagenomic sequencing of parallel consortia.</title>
        <authorList>
            <person name="Nelson W.C."/>
            <person name="Romine M.F."/>
            <person name="Lindemann S.R."/>
        </authorList>
    </citation>
    <scope>NUCLEOTIDE SEQUENCE [LARGE SCALE GENOMIC DNA]</scope>
    <source>
        <strain evidence="9">HL-91</strain>
    </source>
</reference>
<gene>
    <name evidence="8" type="ORF">Ga0058931_0193</name>
    <name evidence="9" type="ORF">HLUCCA05_12250</name>
</gene>
<name>A0A0P7X1C1_9RHOB</name>
<dbReference type="SUPFAM" id="SSF103481">
    <property type="entry name" value="Multidrug resistance efflux transporter EmrE"/>
    <property type="match status" value="2"/>
</dbReference>
<dbReference type="EMBL" id="LJSG01000007">
    <property type="protein sequence ID" value="KPP93944.1"/>
    <property type="molecule type" value="Genomic_DNA"/>
</dbReference>
<feature type="transmembrane region" description="Helical" evidence="6">
    <location>
        <begin position="209"/>
        <end position="229"/>
    </location>
</feature>
<dbReference type="EMBL" id="FBYC01000001">
    <property type="protein sequence ID" value="CUX79510.1"/>
    <property type="molecule type" value="Genomic_DNA"/>
</dbReference>
<feature type="transmembrane region" description="Helical" evidence="6">
    <location>
        <begin position="36"/>
        <end position="56"/>
    </location>
</feature>
<keyword evidence="4 6" id="KW-1133">Transmembrane helix</keyword>
<dbReference type="Proteomes" id="UP000050413">
    <property type="component" value="Unassembled WGS sequence"/>
</dbReference>
<evidence type="ECO:0000313" key="8">
    <source>
        <dbReference type="EMBL" id="CUX79510.1"/>
    </source>
</evidence>
<organism evidence="9 10">
    <name type="scientific">Roseibaca calidilacus</name>
    <dbReference type="NCBI Taxonomy" id="1666912"/>
    <lineage>
        <taxon>Bacteria</taxon>
        <taxon>Pseudomonadati</taxon>
        <taxon>Pseudomonadota</taxon>
        <taxon>Alphaproteobacteria</taxon>
        <taxon>Rhodobacterales</taxon>
        <taxon>Paracoccaceae</taxon>
        <taxon>Roseinatronobacter</taxon>
    </lineage>
</organism>
<dbReference type="PANTHER" id="PTHR22911">
    <property type="entry name" value="ACYL-MALONYL CONDENSING ENZYME-RELATED"/>
    <property type="match status" value="1"/>
</dbReference>
<evidence type="ECO:0000313" key="9">
    <source>
        <dbReference type="EMBL" id="KPP93944.1"/>
    </source>
</evidence>